<evidence type="ECO:0000256" key="9">
    <source>
        <dbReference type="ARBA" id="ARBA00023277"/>
    </source>
</evidence>
<evidence type="ECO:0000256" key="10">
    <source>
        <dbReference type="ARBA" id="ARBA00023316"/>
    </source>
</evidence>
<keyword evidence="7 14" id="KW-0460">Magnesium</keyword>
<dbReference type="GO" id="GO:0005975">
    <property type="term" value="P:carbohydrate metabolic process"/>
    <property type="evidence" value="ECO:0007669"/>
    <property type="project" value="InterPro"/>
</dbReference>
<protein>
    <recommendedName>
        <fullName evidence="4 14">Phosphoacetylglucosamine mutase</fullName>
        <shortName evidence="14">PAGM</shortName>
        <ecNumber evidence="4 14">5.4.2.3</ecNumber>
    </recommendedName>
    <alternativeName>
        <fullName evidence="12 14">Acetylglucosamine phosphomutase</fullName>
    </alternativeName>
    <alternativeName>
        <fullName evidence="11 14">N-acetylglucosamine-phosphate mutase</fullName>
    </alternativeName>
</protein>
<keyword evidence="5" id="KW-0597">Phosphoprotein</keyword>
<proteinExistence type="inferred from homology"/>
<dbReference type="InterPro" id="IPR016657">
    <property type="entry name" value="PAGM"/>
</dbReference>
<accession>A0A8E2ELP4</accession>
<name>A0A8E2ELP4_9PEZI</name>
<evidence type="ECO:0000256" key="8">
    <source>
        <dbReference type="ARBA" id="ARBA00023235"/>
    </source>
</evidence>
<dbReference type="InterPro" id="IPR049023">
    <property type="entry name" value="AMG1_II"/>
</dbReference>
<dbReference type="OrthoDB" id="1928at2759"/>
<feature type="domain" description="Alpha-D-phosphohexomutase alpha/beta/alpha" evidence="20">
    <location>
        <begin position="59"/>
        <end position="97"/>
    </location>
</feature>
<evidence type="ECO:0000256" key="7">
    <source>
        <dbReference type="ARBA" id="ARBA00022842"/>
    </source>
</evidence>
<organism evidence="23 24">
    <name type="scientific">Lepidopterella palustris CBS 459.81</name>
    <dbReference type="NCBI Taxonomy" id="1314670"/>
    <lineage>
        <taxon>Eukaryota</taxon>
        <taxon>Fungi</taxon>
        <taxon>Dikarya</taxon>
        <taxon>Ascomycota</taxon>
        <taxon>Pezizomycotina</taxon>
        <taxon>Dothideomycetes</taxon>
        <taxon>Pleosporomycetidae</taxon>
        <taxon>Mytilinidiales</taxon>
        <taxon>Argynnaceae</taxon>
        <taxon>Lepidopterella</taxon>
    </lineage>
</organism>
<feature type="binding site" evidence="16">
    <location>
        <begin position="504"/>
        <end position="508"/>
    </location>
    <ligand>
        <name>substrate</name>
    </ligand>
</feature>
<evidence type="ECO:0000256" key="6">
    <source>
        <dbReference type="ARBA" id="ARBA00022723"/>
    </source>
</evidence>
<evidence type="ECO:0000256" key="11">
    <source>
        <dbReference type="ARBA" id="ARBA00031926"/>
    </source>
</evidence>
<feature type="domain" description="Alpha-D-phosphohexomutase C-terminal" evidence="19">
    <location>
        <begin position="459"/>
        <end position="531"/>
    </location>
</feature>
<dbReference type="GO" id="GO:0004610">
    <property type="term" value="F:phosphoacetylglucosamine mutase activity"/>
    <property type="evidence" value="ECO:0007669"/>
    <property type="project" value="UniProtKB-UniRule"/>
</dbReference>
<reference evidence="23 24" key="1">
    <citation type="journal article" date="2016" name="Nat. Commun.">
        <title>Ectomycorrhizal ecology is imprinted in the genome of the dominant symbiotic fungus Cenococcum geophilum.</title>
        <authorList>
            <consortium name="DOE Joint Genome Institute"/>
            <person name="Peter M."/>
            <person name="Kohler A."/>
            <person name="Ohm R.A."/>
            <person name="Kuo A."/>
            <person name="Krutzmann J."/>
            <person name="Morin E."/>
            <person name="Arend M."/>
            <person name="Barry K.W."/>
            <person name="Binder M."/>
            <person name="Choi C."/>
            <person name="Clum A."/>
            <person name="Copeland A."/>
            <person name="Grisel N."/>
            <person name="Haridas S."/>
            <person name="Kipfer T."/>
            <person name="LaButti K."/>
            <person name="Lindquist E."/>
            <person name="Lipzen A."/>
            <person name="Maire R."/>
            <person name="Meier B."/>
            <person name="Mihaltcheva S."/>
            <person name="Molinier V."/>
            <person name="Murat C."/>
            <person name="Poggeler S."/>
            <person name="Quandt C.A."/>
            <person name="Sperisen C."/>
            <person name="Tritt A."/>
            <person name="Tisserant E."/>
            <person name="Crous P.W."/>
            <person name="Henrissat B."/>
            <person name="Nehls U."/>
            <person name="Egli S."/>
            <person name="Spatafora J.W."/>
            <person name="Grigoriev I.V."/>
            <person name="Martin F.M."/>
        </authorList>
    </citation>
    <scope>NUCLEOTIDE SEQUENCE [LARGE SCALE GENOMIC DNA]</scope>
    <source>
        <strain evidence="23 24">CBS 459.81</strain>
    </source>
</reference>
<gene>
    <name evidence="23" type="ORF">K432DRAFT_341622</name>
</gene>
<keyword evidence="9" id="KW-0119">Carbohydrate metabolism</keyword>
<evidence type="ECO:0000256" key="4">
    <source>
        <dbReference type="ARBA" id="ARBA00012731"/>
    </source>
</evidence>
<dbReference type="FunFam" id="3.40.120.10:FF:000023">
    <property type="entry name" value="Phosphoacetylglucosamine mutase"/>
    <property type="match status" value="1"/>
</dbReference>
<evidence type="ECO:0000313" key="24">
    <source>
        <dbReference type="Proteomes" id="UP000250266"/>
    </source>
</evidence>
<evidence type="ECO:0000259" key="20">
    <source>
        <dbReference type="Pfam" id="PF02878"/>
    </source>
</evidence>
<feature type="binding site" description="via phosphate group" evidence="17">
    <location>
        <position position="67"/>
    </location>
    <ligand>
        <name>Mg(2+)</name>
        <dbReference type="ChEBI" id="CHEBI:18420"/>
    </ligand>
</feature>
<comment type="similarity">
    <text evidence="3 14">Belongs to the phosphohexose mutase family.</text>
</comment>
<feature type="domain" description="Alpha-D-phosphohexomutase alpha/beta/alpha" evidence="20">
    <location>
        <begin position="100"/>
        <end position="176"/>
    </location>
</feature>
<evidence type="ECO:0000259" key="21">
    <source>
        <dbReference type="Pfam" id="PF21404"/>
    </source>
</evidence>
<dbReference type="SUPFAM" id="SSF55957">
    <property type="entry name" value="Phosphoglucomutase, C-terminal domain"/>
    <property type="match status" value="1"/>
</dbReference>
<dbReference type="SUPFAM" id="SSF53738">
    <property type="entry name" value="Phosphoglucomutase, first 3 domains"/>
    <property type="match status" value="3"/>
</dbReference>
<feature type="domain" description="Phosphoacetylglucosamine mutase AMG1" evidence="21">
    <location>
        <begin position="304"/>
        <end position="443"/>
    </location>
</feature>
<dbReference type="EMBL" id="KV744807">
    <property type="protein sequence ID" value="OCK86275.1"/>
    <property type="molecule type" value="Genomic_DNA"/>
</dbReference>
<feature type="binding site" evidence="17">
    <location>
        <position position="283"/>
    </location>
    <ligand>
        <name>Mg(2+)</name>
        <dbReference type="ChEBI" id="CHEBI:18420"/>
    </ligand>
</feature>
<keyword evidence="24" id="KW-1185">Reference proteome</keyword>
<feature type="binding site" evidence="17">
    <location>
        <position position="287"/>
    </location>
    <ligand>
        <name>Mg(2+)</name>
        <dbReference type="ChEBI" id="CHEBI:18420"/>
    </ligand>
</feature>
<dbReference type="InterPro" id="IPR016066">
    <property type="entry name" value="A-D-PHexomutase_CS"/>
</dbReference>
<dbReference type="InterPro" id="IPR036900">
    <property type="entry name" value="A-D-PHexomutase_C_sf"/>
</dbReference>
<dbReference type="Gene3D" id="3.30.310.50">
    <property type="entry name" value="Alpha-D-phosphohexomutase, C-terminal domain"/>
    <property type="match status" value="1"/>
</dbReference>
<evidence type="ECO:0000256" key="15">
    <source>
        <dbReference type="PIRSR" id="PIRSR016408-1"/>
    </source>
</evidence>
<evidence type="ECO:0000256" key="2">
    <source>
        <dbReference type="ARBA" id="ARBA00004865"/>
    </source>
</evidence>
<dbReference type="PROSITE" id="PS00710">
    <property type="entry name" value="PGM_PMM"/>
    <property type="match status" value="1"/>
</dbReference>
<dbReference type="FunFam" id="3.40.120.10:FF:000013">
    <property type="entry name" value="Phosphoacetylglucosamine mutase"/>
    <property type="match status" value="1"/>
</dbReference>
<dbReference type="EC" id="5.4.2.3" evidence="4 14"/>
<evidence type="ECO:0000256" key="13">
    <source>
        <dbReference type="ARBA" id="ARBA00059527"/>
    </source>
</evidence>
<evidence type="ECO:0000259" key="19">
    <source>
        <dbReference type="Pfam" id="PF00408"/>
    </source>
</evidence>
<evidence type="ECO:0000256" key="17">
    <source>
        <dbReference type="PIRSR" id="PIRSR016408-3"/>
    </source>
</evidence>
<dbReference type="GO" id="GO:0000287">
    <property type="term" value="F:magnesium ion binding"/>
    <property type="evidence" value="ECO:0007669"/>
    <property type="project" value="InterPro"/>
</dbReference>
<dbReference type="InterPro" id="IPR016055">
    <property type="entry name" value="A-D-PHexomutase_a/b/a-I/II/III"/>
</dbReference>
<evidence type="ECO:0000256" key="3">
    <source>
        <dbReference type="ARBA" id="ARBA00010231"/>
    </source>
</evidence>
<evidence type="ECO:0000256" key="12">
    <source>
        <dbReference type="ARBA" id="ARBA00032065"/>
    </source>
</evidence>
<dbReference type="Gene3D" id="3.40.120.10">
    <property type="entry name" value="Alpha-D-Glucose-1,6-Bisphosphate, subunit A, domain 3"/>
    <property type="match status" value="2"/>
</dbReference>
<dbReference type="Pfam" id="PF02878">
    <property type="entry name" value="PGM_PMM_I"/>
    <property type="match status" value="2"/>
</dbReference>
<evidence type="ECO:0000256" key="5">
    <source>
        <dbReference type="ARBA" id="ARBA00022553"/>
    </source>
</evidence>
<dbReference type="PIRSF" id="PIRSF016408">
    <property type="entry name" value="PAGM"/>
    <property type="match status" value="1"/>
</dbReference>
<dbReference type="CDD" id="cd03086">
    <property type="entry name" value="PGM3"/>
    <property type="match status" value="1"/>
</dbReference>
<keyword evidence="6 14" id="KW-0479">Metal-binding</keyword>
<comment type="pathway">
    <text evidence="2 14">Nucleotide-sugar biosynthesis; UDP-N-acetyl-alpha-D-glucosamine biosynthesis; N-acetyl-alpha-D-glucosamine 1-phosphate from alpha-D-glucosamine 6-phosphate (route I): step 2/2.</text>
</comment>
<comment type="catalytic activity">
    <reaction evidence="1 14">
        <text>N-acetyl-alpha-D-glucosamine 1-phosphate = N-acetyl-D-glucosamine 6-phosphate</text>
        <dbReference type="Rhea" id="RHEA:23804"/>
        <dbReference type="ChEBI" id="CHEBI:57513"/>
        <dbReference type="ChEBI" id="CHEBI:57776"/>
        <dbReference type="EC" id="5.4.2.3"/>
    </reaction>
</comment>
<evidence type="ECO:0000256" key="14">
    <source>
        <dbReference type="PIRNR" id="PIRNR016408"/>
    </source>
</evidence>
<dbReference type="Pfam" id="PF00408">
    <property type="entry name" value="PGM_PMM_IV"/>
    <property type="match status" value="1"/>
</dbReference>
<comment type="cofactor">
    <cofactor evidence="14 17">
        <name>Mg(2+)</name>
        <dbReference type="ChEBI" id="CHEBI:18420"/>
    </cofactor>
    <text evidence="14 17">Binds 1 Mg(2+) ion per subunit.</text>
</comment>
<dbReference type="Pfam" id="PF21404">
    <property type="entry name" value="AMG1_III"/>
    <property type="match status" value="1"/>
</dbReference>
<feature type="binding site" evidence="17">
    <location>
        <position position="285"/>
    </location>
    <ligand>
        <name>Mg(2+)</name>
        <dbReference type="ChEBI" id="CHEBI:18420"/>
    </ligand>
</feature>
<dbReference type="Pfam" id="PF21405">
    <property type="entry name" value="AMG1_II"/>
    <property type="match status" value="1"/>
</dbReference>
<dbReference type="AlphaFoldDB" id="A0A8E2ELP4"/>
<evidence type="ECO:0000256" key="1">
    <source>
        <dbReference type="ARBA" id="ARBA00000558"/>
    </source>
</evidence>
<dbReference type="InterPro" id="IPR005843">
    <property type="entry name" value="A-D-PHexomutase_C"/>
</dbReference>
<sequence>MASTDQQILEASAKHPPAPNHKYQYGTAGFRMKADLLDSVVFRCGLIAALRSRQLQGKTIGVMITASHNPPEDNGVKLVDPLGSMLEAEWEELSTRIANTNNDDEVVSVYNEIARLYHIDLAVPAQVVFARDTRASGSRLASCLVDGLTAAGAEFIDYNILTTPQLHYMVRCINTQGTSQEYGEATEEGYYTKFSNAFKRAMGNKTSTGALTVDCANGVGGPKLTELIKYLPSNEVLQIKVVNDNVHQPESLNVDCGADYVKTSQKAPPSSKAGPGDRCCSLDGDADRVVYYFKDESNTFHLLDGDRIATLAASFIGDLCRQCGLAEEVKIGVVQTAYANGSSTKYIEQDLKLEVKCTATGVKHLHHAAERLDVGVYFEANGHGTVIFSDRALKKLAKLEPKSPAQLAALETLRALVDLINQSVGDALTDMLLVEVILARKSWGPLEWLQTYNDLPNRLVKVKVHNRNLFTTEDAERRLVTPAAAQKGIDEAVKKVRNGRSFARPSGTEDVVRVYAEAATKAEADDLAAKVSSIITANQ</sequence>
<feature type="region of interest" description="Disordered" evidence="18">
    <location>
        <begin position="1"/>
        <end position="20"/>
    </location>
</feature>
<keyword evidence="10" id="KW-0961">Cell wall biogenesis/degradation</keyword>
<dbReference type="PANTHER" id="PTHR45955">
    <property type="entry name" value="PHOSPHOACETYLGLUCOSAMINE MUTASE"/>
    <property type="match status" value="1"/>
</dbReference>
<dbReference type="InterPro" id="IPR005844">
    <property type="entry name" value="A-D-PHexomutase_a/b/a-I"/>
</dbReference>
<dbReference type="GO" id="GO:0071555">
    <property type="term" value="P:cell wall organization"/>
    <property type="evidence" value="ECO:0007669"/>
    <property type="project" value="UniProtKB-KW"/>
</dbReference>
<feature type="active site" description="Phosphoserine intermediate" evidence="15">
    <location>
        <position position="67"/>
    </location>
</feature>
<comment type="function">
    <text evidence="13 14">Catalyzes the conversion of GlcNAc-6-P into GlcNAc-1-P during the synthesis of uridine diphosphate/UDP-GlcNAc, which is a biosynthetic precursor of chitin and also supplies the amino sugars for N-linked oligosaccharides of glycoproteins.</text>
</comment>
<evidence type="ECO:0000259" key="22">
    <source>
        <dbReference type="Pfam" id="PF21405"/>
    </source>
</evidence>
<dbReference type="GO" id="GO:0006048">
    <property type="term" value="P:UDP-N-acetylglucosamine biosynthetic process"/>
    <property type="evidence" value="ECO:0007669"/>
    <property type="project" value="UniProtKB-UniRule"/>
</dbReference>
<dbReference type="FunFam" id="3.30.310.50:FF:000003">
    <property type="entry name" value="Phosphoacetylglucosamine mutase"/>
    <property type="match status" value="1"/>
</dbReference>
<dbReference type="InterPro" id="IPR049022">
    <property type="entry name" value="AMG1_III"/>
</dbReference>
<feature type="binding site" evidence="16">
    <location>
        <begin position="379"/>
        <end position="381"/>
    </location>
    <ligand>
        <name>substrate</name>
    </ligand>
</feature>
<dbReference type="PANTHER" id="PTHR45955:SF1">
    <property type="entry name" value="PHOSPHOACETYLGLUCOSAMINE MUTASE"/>
    <property type="match status" value="1"/>
</dbReference>
<evidence type="ECO:0000256" key="18">
    <source>
        <dbReference type="SAM" id="MobiDB-lite"/>
    </source>
</evidence>
<evidence type="ECO:0000313" key="23">
    <source>
        <dbReference type="EMBL" id="OCK86275.1"/>
    </source>
</evidence>
<keyword evidence="8 14" id="KW-0413">Isomerase</keyword>
<evidence type="ECO:0000256" key="16">
    <source>
        <dbReference type="PIRSR" id="PIRSR016408-2"/>
    </source>
</evidence>
<feature type="binding site" evidence="16">
    <location>
        <position position="513"/>
    </location>
    <ligand>
        <name>substrate</name>
    </ligand>
</feature>
<feature type="domain" description="Phosphoacetylglucosamine mutase AMG1" evidence="22">
    <location>
        <begin position="185"/>
        <end position="290"/>
    </location>
</feature>
<dbReference type="Proteomes" id="UP000250266">
    <property type="component" value="Unassembled WGS sequence"/>
</dbReference>
<dbReference type="UniPathway" id="UPA00113">
    <property type="reaction ID" value="UER00530"/>
</dbReference>